<evidence type="ECO:0000313" key="3">
    <source>
        <dbReference type="Proteomes" id="UP000001803"/>
    </source>
</evidence>
<dbReference type="Proteomes" id="UP000001803">
    <property type="component" value="Chromosome"/>
</dbReference>
<dbReference type="RefSeq" id="WP_012671224.1">
    <property type="nucleotide sequence ID" value="NC_012225.1"/>
</dbReference>
<dbReference type="KEGG" id="bhy:BHWA1_01719"/>
<keyword evidence="3" id="KW-1185">Reference proteome</keyword>
<protein>
    <recommendedName>
        <fullName evidence="4">Lipoprotein</fullName>
    </recommendedName>
</protein>
<accession>A0A3B6VGL3</accession>
<dbReference type="EMBL" id="CP001357">
    <property type="protein sequence ID" value="ACN84184.1"/>
    <property type="molecule type" value="Genomic_DNA"/>
</dbReference>
<organism evidence="2 3">
    <name type="scientific">Brachyspira hyodysenteriae (strain ATCC 49526 / WA1)</name>
    <dbReference type="NCBI Taxonomy" id="565034"/>
    <lineage>
        <taxon>Bacteria</taxon>
        <taxon>Pseudomonadati</taxon>
        <taxon>Spirochaetota</taxon>
        <taxon>Spirochaetia</taxon>
        <taxon>Brachyspirales</taxon>
        <taxon>Brachyspiraceae</taxon>
        <taxon>Brachyspira</taxon>
    </lineage>
</organism>
<evidence type="ECO:0000313" key="2">
    <source>
        <dbReference type="EMBL" id="ACN84184.1"/>
    </source>
</evidence>
<dbReference type="AlphaFoldDB" id="A0A3B6VGL3"/>
<dbReference type="PROSITE" id="PS51257">
    <property type="entry name" value="PROKAR_LIPOPROTEIN"/>
    <property type="match status" value="1"/>
</dbReference>
<feature type="region of interest" description="Disordered" evidence="1">
    <location>
        <begin position="291"/>
        <end position="318"/>
    </location>
</feature>
<feature type="compositionally biased region" description="Low complexity" evidence="1">
    <location>
        <begin position="304"/>
        <end position="315"/>
    </location>
</feature>
<proteinExistence type="predicted"/>
<gene>
    <name evidence="2" type="ordered locus">BHWA1_01719</name>
</gene>
<sequence length="537" mass="60685">MKKLYSLFIFIAVILFIYSCGSYFNPKYYFFKSKVENNGSSGSSGGNSGIYIQPGEDEDPFTAPKYASEWWNDPNNGGFNASDIDSWFLKVEFLANDYPSYRFLTKSEEKAGHVWVVSNEQSQAYLDQGEVCNTTAVTGVSIKPVANVTGVTYTKYKGLNARFFTHDGDYHNVYPGKDKISRFYFYYFTGTPEMAKFLENCLIAVDTYSKLLFYYGRPQSDYPNPPSWQKPSNLVDKYSPTGYWISIDEGINDKGQNYPFYEYDPVGYVKSDGTVVIFDWFANRLRGNHNNDPIKSDPKGAIVPNPNTNPPTSTTGRSPYAFYSPLAQKDKTKITISTTKLINYTVFSYKYSIQIFPPSMKEEKLPYAYIAYASYGAAYQNESSKSVEMISDINKGEHYGSITRISTVPKIDKDGGELVKEGSKSFELYGIDTKDTFIELSLKLIKNDENTGYVDQGTAGTGPLVYFDKTDPILVLKYDKDSDSFKYSSVKGNKQIEVDSNLSIKRGENKEFTVKFKDSSNGNEFGVVFKIDFEKIS</sequence>
<evidence type="ECO:0008006" key="4">
    <source>
        <dbReference type="Google" id="ProtNLM"/>
    </source>
</evidence>
<dbReference type="STRING" id="565034.BHWA1_01719"/>
<name>A0A3B6VGL3_BRAHW</name>
<reference evidence="2 3" key="1">
    <citation type="journal article" date="2009" name="PLoS ONE">
        <title>Genome sequence of the pathogenic intestinal spirochete Brachyspira hyodysenteriae reveals adaptations to its lifestyle in the porcine large intestine.</title>
        <authorList>
            <person name="Bellgard M.I."/>
            <person name="Wanchanthuek P."/>
            <person name="La T."/>
            <person name="Ryan K."/>
            <person name="Moolhuijzen P."/>
            <person name="Albertyn Z."/>
            <person name="Shaban B."/>
            <person name="Motro Y."/>
            <person name="Dunn D.S."/>
            <person name="Schibeci D."/>
            <person name="Hunter A."/>
            <person name="Barrero R."/>
            <person name="Phillips N.D."/>
            <person name="Hampson D.J."/>
        </authorList>
    </citation>
    <scope>NUCLEOTIDE SEQUENCE [LARGE SCALE GENOMIC DNA]</scope>
    <source>
        <strain evidence="3">ATCC 49526 / WA1</strain>
    </source>
</reference>
<evidence type="ECO:0000256" key="1">
    <source>
        <dbReference type="SAM" id="MobiDB-lite"/>
    </source>
</evidence>